<dbReference type="InterPro" id="IPR011990">
    <property type="entry name" value="TPR-like_helical_dom_sf"/>
</dbReference>
<proteinExistence type="predicted"/>
<dbReference type="InterPro" id="IPR019734">
    <property type="entry name" value="TPR_rpt"/>
</dbReference>
<evidence type="ECO:0000313" key="3">
    <source>
        <dbReference type="EMBL" id="MDK2597294.1"/>
    </source>
</evidence>
<dbReference type="Pfam" id="PF13469">
    <property type="entry name" value="Sulfotransfer_3"/>
    <property type="match status" value="1"/>
</dbReference>
<keyword evidence="1" id="KW-0808">Transferase</keyword>
<feature type="repeat" description="TPR" evidence="2">
    <location>
        <begin position="119"/>
        <end position="152"/>
    </location>
</feature>
<dbReference type="PROSITE" id="PS50005">
    <property type="entry name" value="TPR"/>
    <property type="match status" value="3"/>
</dbReference>
<dbReference type="SUPFAM" id="SSF48452">
    <property type="entry name" value="TPR-like"/>
    <property type="match status" value="1"/>
</dbReference>
<dbReference type="PANTHER" id="PTHR12788">
    <property type="entry name" value="PROTEIN-TYROSINE SULFOTRANSFERASE 2"/>
    <property type="match status" value="1"/>
</dbReference>
<name>A0ABT7EQF9_9GAMM</name>
<dbReference type="RefSeq" id="WP_284138227.1">
    <property type="nucleotide sequence ID" value="NZ_JASJUT010000010.1"/>
</dbReference>
<dbReference type="InterPro" id="IPR026634">
    <property type="entry name" value="TPST-like"/>
</dbReference>
<dbReference type="SUPFAM" id="SSF52540">
    <property type="entry name" value="P-loop containing nucleoside triphosphate hydrolases"/>
    <property type="match status" value="1"/>
</dbReference>
<dbReference type="Proteomes" id="UP001231915">
    <property type="component" value="Unassembled WGS sequence"/>
</dbReference>
<evidence type="ECO:0000256" key="2">
    <source>
        <dbReference type="PROSITE-ProRule" id="PRU00339"/>
    </source>
</evidence>
<dbReference type="Gene3D" id="1.25.40.10">
    <property type="entry name" value="Tetratricopeptide repeat domain"/>
    <property type="match status" value="1"/>
</dbReference>
<protein>
    <submittedName>
        <fullName evidence="3">Sulfotransferase</fullName>
    </submittedName>
</protein>
<feature type="repeat" description="TPR" evidence="2">
    <location>
        <begin position="51"/>
        <end position="84"/>
    </location>
</feature>
<evidence type="ECO:0000313" key="4">
    <source>
        <dbReference type="Proteomes" id="UP001231915"/>
    </source>
</evidence>
<dbReference type="InterPro" id="IPR027417">
    <property type="entry name" value="P-loop_NTPase"/>
</dbReference>
<keyword evidence="2" id="KW-0802">TPR repeat</keyword>
<dbReference type="Gene3D" id="3.40.50.300">
    <property type="entry name" value="P-loop containing nucleotide triphosphate hydrolases"/>
    <property type="match status" value="1"/>
</dbReference>
<gene>
    <name evidence="3" type="ORF">QNM18_19755</name>
</gene>
<dbReference type="Pfam" id="PF13432">
    <property type="entry name" value="TPR_16"/>
    <property type="match status" value="2"/>
</dbReference>
<evidence type="ECO:0000256" key="1">
    <source>
        <dbReference type="ARBA" id="ARBA00022679"/>
    </source>
</evidence>
<feature type="repeat" description="TPR" evidence="2">
    <location>
        <begin position="191"/>
        <end position="224"/>
    </location>
</feature>
<accession>A0ABT7EQF9</accession>
<sequence>MAFSSFYFYHENKQLNTMLLLDRATELLLENRLREAEFMFKQVLKQNPKNGKALFGLGRICMRLEQYDNAIYYLKRACEHLPKMLDPLYALADAFIAVGSPVDAKTVLEYALSVARHNAQIHYHLGQFYLDHGFIDNAYQVFQKGLECPSSGVSIFIIFELMQLAPTNEIPALMEKLTEFEGKYEHPKFQIIAYHAFATAHQALGEYKEAFEFYDKANKLQLEQCEFKTADMVPFFNRLLETCNSDFFDKPIDKVKSTFTPVFIVGLPRTGSTLLEQILTQHSQVGSIGESIIISDKIVPYLEMRTERDFPECIYETTTSMLDYCRSVYVDEVKKNRVQEEAVINKLPANFQNIGLIYKIFPNARFIHLTRDFRANAWSVYSNHFAENEPYFCSLTEFQLYADIEQQVMEHFSSHLNKSIFHVSYETLIDDPERTIQKLLNFIYLKYEPECMDFYKSRSKVSTLSKTQVRQPIHSRSLTRWQAFETYIEKELGQLTPKKN</sequence>
<dbReference type="EMBL" id="JASJUT010000010">
    <property type="protein sequence ID" value="MDK2597294.1"/>
    <property type="molecule type" value="Genomic_DNA"/>
</dbReference>
<dbReference type="PANTHER" id="PTHR12788:SF10">
    <property type="entry name" value="PROTEIN-TYROSINE SULFOTRANSFERASE"/>
    <property type="match status" value="1"/>
</dbReference>
<dbReference type="Pfam" id="PF13181">
    <property type="entry name" value="TPR_8"/>
    <property type="match status" value="1"/>
</dbReference>
<organism evidence="3 4">
    <name type="scientific">Pseudoalteromonas obscura</name>
    <dbReference type="NCBI Taxonomy" id="3048491"/>
    <lineage>
        <taxon>Bacteria</taxon>
        <taxon>Pseudomonadati</taxon>
        <taxon>Pseudomonadota</taxon>
        <taxon>Gammaproteobacteria</taxon>
        <taxon>Alteromonadales</taxon>
        <taxon>Pseudoalteromonadaceae</taxon>
        <taxon>Pseudoalteromonas</taxon>
    </lineage>
</organism>
<comment type="caution">
    <text evidence="3">The sequence shown here is derived from an EMBL/GenBank/DDBJ whole genome shotgun (WGS) entry which is preliminary data.</text>
</comment>
<reference evidence="3 4" key="1">
    <citation type="submission" date="2023-05" db="EMBL/GenBank/DDBJ databases">
        <title>Pseudoalteromonas ardens sp. nov., Pseudoalteromonas obscura sp. nov., and Pseudoalteromonas umbrosa sp. nov., isolated from the coral Montipora capitata.</title>
        <authorList>
            <person name="Thomas E.M."/>
            <person name="Smith E.M."/>
            <person name="Papke E."/>
            <person name="Shlafstein M.D."/>
            <person name="Oline D.K."/>
            <person name="Videau P."/>
            <person name="Saw J.H."/>
            <person name="Strangman W.K."/>
            <person name="Ushijima B."/>
        </authorList>
    </citation>
    <scope>NUCLEOTIDE SEQUENCE [LARGE SCALE GENOMIC DNA]</scope>
    <source>
        <strain evidence="3 4">P94</strain>
    </source>
</reference>
<keyword evidence="4" id="KW-1185">Reference proteome</keyword>
<dbReference type="SMART" id="SM00028">
    <property type="entry name" value="TPR"/>
    <property type="match status" value="5"/>
</dbReference>